<organism evidence="2 3">
    <name type="scientific">Exiguobacterium profundum</name>
    <dbReference type="NCBI Taxonomy" id="307643"/>
    <lineage>
        <taxon>Bacteria</taxon>
        <taxon>Bacillati</taxon>
        <taxon>Bacillota</taxon>
        <taxon>Bacilli</taxon>
        <taxon>Bacillales</taxon>
        <taxon>Bacillales Family XII. Incertae Sedis</taxon>
        <taxon>Exiguobacterium</taxon>
    </lineage>
</organism>
<sequence length="214" mass="23977">MMNRKRIMIGITGLILVIGLGGLLYWSQSQPELSQLSGDELVKEVSQRSSVTEEELTDLQAREEWEAVRLVLEDKKVVPKAEQFATAVTLAPLDVIEAYFEQGLDPFEEVEGMPVITPLFSANGSPDQWKLAMRYVEDDRLLGIAVDSLNLDAVKELLGQGYTIQDAESVLLQPVRHNQVELTQLLLDNGAQWTKEMEQTAKDYNSDLILKMGN</sequence>
<keyword evidence="1" id="KW-0472">Membrane</keyword>
<dbReference type="RefSeq" id="WP_275059961.1">
    <property type="nucleotide sequence ID" value="NZ_CP109617.1"/>
</dbReference>
<name>A0ABY8B1K2_9BACL</name>
<proteinExistence type="predicted"/>
<protein>
    <recommendedName>
        <fullName evidence="4">Ankyrin repeat domain-containing protein</fullName>
    </recommendedName>
</protein>
<keyword evidence="1" id="KW-0812">Transmembrane</keyword>
<evidence type="ECO:0000256" key="1">
    <source>
        <dbReference type="SAM" id="Phobius"/>
    </source>
</evidence>
<feature type="transmembrane region" description="Helical" evidence="1">
    <location>
        <begin position="7"/>
        <end position="26"/>
    </location>
</feature>
<accession>A0ABY8B1K2</accession>
<keyword evidence="3" id="KW-1185">Reference proteome</keyword>
<reference evidence="2 3" key="1">
    <citation type="submission" date="2022-10" db="EMBL/GenBank/DDBJ databases">
        <title>Complete genome sequence of Exiguobacterium profundum TSS-3 isolated from an extremely saline-alkaline spring located in Ixtapa, Chiapas-Mexico.</title>
        <authorList>
            <person name="Rincon-Rosales R."/>
            <person name="Rogel M.A."/>
            <person name="Rincon-Molina C.I."/>
            <person name="Guerrero G."/>
            <person name="Manzano-Gomez L.A."/>
            <person name="Lopez-Lopez A."/>
            <person name="Rincon Molina F.A."/>
            <person name="Martinez-Romero E."/>
        </authorList>
    </citation>
    <scope>NUCLEOTIDE SEQUENCE [LARGE SCALE GENOMIC DNA]</scope>
    <source>
        <strain evidence="2 3">TSS-3</strain>
    </source>
</reference>
<dbReference type="Proteomes" id="UP001219957">
    <property type="component" value="Chromosome"/>
</dbReference>
<dbReference type="EMBL" id="CP109617">
    <property type="protein sequence ID" value="WED54454.1"/>
    <property type="molecule type" value="Genomic_DNA"/>
</dbReference>
<evidence type="ECO:0000313" key="2">
    <source>
        <dbReference type="EMBL" id="WED54454.1"/>
    </source>
</evidence>
<evidence type="ECO:0000313" key="3">
    <source>
        <dbReference type="Proteomes" id="UP001219957"/>
    </source>
</evidence>
<evidence type="ECO:0008006" key="4">
    <source>
        <dbReference type="Google" id="ProtNLM"/>
    </source>
</evidence>
<gene>
    <name evidence="2" type="ORF">OE059_10365</name>
</gene>
<keyword evidence="1" id="KW-1133">Transmembrane helix</keyword>